<evidence type="ECO:0000313" key="1">
    <source>
        <dbReference type="EMBL" id="CAE7516285.1"/>
    </source>
</evidence>
<evidence type="ECO:0008006" key="3">
    <source>
        <dbReference type="Google" id="ProtNLM"/>
    </source>
</evidence>
<dbReference type="InterPro" id="IPR029052">
    <property type="entry name" value="Metallo-depent_PP-like"/>
</dbReference>
<dbReference type="PANTHER" id="PTHR36492:SF2">
    <property type="entry name" value="[ACYL-CARRIER-PROTEIN] PHOSPHODIESTERASE PPTH"/>
    <property type="match status" value="1"/>
</dbReference>
<dbReference type="InterPro" id="IPR052963">
    <property type="entry name" value="Pantetheine_PDE"/>
</dbReference>
<proteinExistence type="predicted"/>
<dbReference type="EMBL" id="CAJNIZ010029469">
    <property type="protein sequence ID" value="CAE7516285.1"/>
    <property type="molecule type" value="Genomic_DNA"/>
</dbReference>
<protein>
    <recommendedName>
        <fullName evidence="3">Metallophosphoesterase</fullName>
    </recommendedName>
</protein>
<dbReference type="Proteomes" id="UP000649617">
    <property type="component" value="Unassembled WGS sequence"/>
</dbReference>
<name>A0A812T984_SYMPI</name>
<organism evidence="1 2">
    <name type="scientific">Symbiodinium pilosum</name>
    <name type="common">Dinoflagellate</name>
    <dbReference type="NCBI Taxonomy" id="2952"/>
    <lineage>
        <taxon>Eukaryota</taxon>
        <taxon>Sar</taxon>
        <taxon>Alveolata</taxon>
        <taxon>Dinophyceae</taxon>
        <taxon>Suessiales</taxon>
        <taxon>Symbiodiniaceae</taxon>
        <taxon>Symbiodinium</taxon>
    </lineage>
</organism>
<sequence>LGVRTRPGWVDEEKQVLIVPLLSWYHAGFDAEPDISDESLVPVEKMMSDYMLCRWPEGLSARDGCDSLARYFDSLNEQRAAKLPAKESPRDMTVISFSHFLPRQELLPEKRLLYFPPIAKAVGSKPLGERIRALSPDVHVFGHTHYGWSAELEGTRYLQA</sequence>
<reference evidence="1" key="1">
    <citation type="submission" date="2021-02" db="EMBL/GenBank/DDBJ databases">
        <authorList>
            <person name="Dougan E. K."/>
            <person name="Rhodes N."/>
            <person name="Thang M."/>
            <person name="Chan C."/>
        </authorList>
    </citation>
    <scope>NUCLEOTIDE SEQUENCE</scope>
</reference>
<dbReference type="AlphaFoldDB" id="A0A812T984"/>
<dbReference type="SUPFAM" id="SSF56300">
    <property type="entry name" value="Metallo-dependent phosphatases"/>
    <property type="match status" value="1"/>
</dbReference>
<comment type="caution">
    <text evidence="1">The sequence shown here is derived from an EMBL/GenBank/DDBJ whole genome shotgun (WGS) entry which is preliminary data.</text>
</comment>
<keyword evidence="2" id="KW-1185">Reference proteome</keyword>
<gene>
    <name evidence="1" type="ORF">SPIL2461_LOCUS13479</name>
</gene>
<dbReference type="PANTHER" id="PTHR36492">
    <property type="match status" value="1"/>
</dbReference>
<accession>A0A812T984</accession>
<evidence type="ECO:0000313" key="2">
    <source>
        <dbReference type="Proteomes" id="UP000649617"/>
    </source>
</evidence>
<feature type="non-terminal residue" evidence="1">
    <location>
        <position position="160"/>
    </location>
</feature>
<feature type="non-terminal residue" evidence="1">
    <location>
        <position position="1"/>
    </location>
</feature>
<dbReference type="OrthoDB" id="550558at2759"/>